<evidence type="ECO:0000256" key="1">
    <source>
        <dbReference type="SAM" id="MobiDB-lite"/>
    </source>
</evidence>
<dbReference type="InterPro" id="IPR036537">
    <property type="entry name" value="Adaptor_Cbl_N_dom_sf"/>
</dbReference>
<name>A0A9N9DLL4_9GLOM</name>
<gene>
    <name evidence="2" type="ORF">AGERDE_LOCUS11169</name>
</gene>
<dbReference type="GO" id="GO:0007166">
    <property type="term" value="P:cell surface receptor signaling pathway"/>
    <property type="evidence" value="ECO:0007669"/>
    <property type="project" value="InterPro"/>
</dbReference>
<feature type="region of interest" description="Disordered" evidence="1">
    <location>
        <begin position="1"/>
        <end position="20"/>
    </location>
</feature>
<dbReference type="AlphaFoldDB" id="A0A9N9DLL4"/>
<sequence length="113" mass="12255">MDSEGTSREVTSREVTRDIVSLPNNPSNIGEIANVALKTTVAIGEMLPFAAAACQLASQIIDMVESAQRHKKICKDLSRRIDKATKRIQANTPTKDVSLAIQVSYLLQSPCNA</sequence>
<reference evidence="2" key="1">
    <citation type="submission" date="2021-06" db="EMBL/GenBank/DDBJ databases">
        <authorList>
            <person name="Kallberg Y."/>
            <person name="Tangrot J."/>
            <person name="Rosling A."/>
        </authorList>
    </citation>
    <scope>NUCLEOTIDE SEQUENCE</scope>
    <source>
        <strain evidence="2">MT106</strain>
    </source>
</reference>
<evidence type="ECO:0000313" key="3">
    <source>
        <dbReference type="Proteomes" id="UP000789831"/>
    </source>
</evidence>
<evidence type="ECO:0000313" key="2">
    <source>
        <dbReference type="EMBL" id="CAG8645332.1"/>
    </source>
</evidence>
<feature type="compositionally biased region" description="Basic and acidic residues" evidence="1">
    <location>
        <begin position="1"/>
        <end position="17"/>
    </location>
</feature>
<protein>
    <submittedName>
        <fullName evidence="2">10003_t:CDS:1</fullName>
    </submittedName>
</protein>
<keyword evidence="3" id="KW-1185">Reference proteome</keyword>
<dbReference type="EMBL" id="CAJVPL010004262">
    <property type="protein sequence ID" value="CAG8645332.1"/>
    <property type="molecule type" value="Genomic_DNA"/>
</dbReference>
<proteinExistence type="predicted"/>
<dbReference type="Gene3D" id="1.20.930.20">
    <property type="entry name" value="Adaptor protein Cbl, N-terminal domain"/>
    <property type="match status" value="1"/>
</dbReference>
<dbReference type="Proteomes" id="UP000789831">
    <property type="component" value="Unassembled WGS sequence"/>
</dbReference>
<comment type="caution">
    <text evidence="2">The sequence shown here is derived from an EMBL/GenBank/DDBJ whole genome shotgun (WGS) entry which is preliminary data.</text>
</comment>
<organism evidence="2 3">
    <name type="scientific">Ambispora gerdemannii</name>
    <dbReference type="NCBI Taxonomy" id="144530"/>
    <lineage>
        <taxon>Eukaryota</taxon>
        <taxon>Fungi</taxon>
        <taxon>Fungi incertae sedis</taxon>
        <taxon>Mucoromycota</taxon>
        <taxon>Glomeromycotina</taxon>
        <taxon>Glomeromycetes</taxon>
        <taxon>Archaeosporales</taxon>
        <taxon>Ambisporaceae</taxon>
        <taxon>Ambispora</taxon>
    </lineage>
</organism>
<accession>A0A9N9DLL4</accession>